<dbReference type="InterPro" id="IPR001680">
    <property type="entry name" value="WD40_rpt"/>
</dbReference>
<name>A0A5N5SJZ0_9CRUS</name>
<feature type="repeat" description="WD" evidence="2">
    <location>
        <begin position="121"/>
        <end position="162"/>
    </location>
</feature>
<dbReference type="OrthoDB" id="308449at2759"/>
<evidence type="ECO:0000313" key="5">
    <source>
        <dbReference type="Proteomes" id="UP000326759"/>
    </source>
</evidence>
<feature type="compositionally biased region" description="Basic residues" evidence="3">
    <location>
        <begin position="401"/>
        <end position="416"/>
    </location>
</feature>
<evidence type="ECO:0000256" key="3">
    <source>
        <dbReference type="SAM" id="MobiDB-lite"/>
    </source>
</evidence>
<dbReference type="EMBL" id="SEYY01024108">
    <property type="protein sequence ID" value="KAB7494381.1"/>
    <property type="molecule type" value="Genomic_DNA"/>
</dbReference>
<evidence type="ECO:0000256" key="2">
    <source>
        <dbReference type="PROSITE-ProRule" id="PRU00221"/>
    </source>
</evidence>
<reference evidence="4 5" key="1">
    <citation type="journal article" date="2019" name="PLoS Biol.">
        <title>Sex chromosomes control vertical transmission of feminizing Wolbachia symbionts in an isopod.</title>
        <authorList>
            <person name="Becking T."/>
            <person name="Chebbi M.A."/>
            <person name="Giraud I."/>
            <person name="Moumen B."/>
            <person name="Laverre T."/>
            <person name="Caubet Y."/>
            <person name="Peccoud J."/>
            <person name="Gilbert C."/>
            <person name="Cordaux R."/>
        </authorList>
    </citation>
    <scope>NUCLEOTIDE SEQUENCE [LARGE SCALE GENOMIC DNA]</scope>
    <source>
        <strain evidence="4">ANa2</strain>
        <tissue evidence="4">Whole body excluding digestive tract and cuticle</tissue>
    </source>
</reference>
<dbReference type="InterPro" id="IPR015943">
    <property type="entry name" value="WD40/YVTN_repeat-like_dom_sf"/>
</dbReference>
<evidence type="ECO:0000313" key="4">
    <source>
        <dbReference type="EMBL" id="KAB7494381.1"/>
    </source>
</evidence>
<dbReference type="AlphaFoldDB" id="A0A5N5SJZ0"/>
<dbReference type="Proteomes" id="UP000326759">
    <property type="component" value="Unassembled WGS sequence"/>
</dbReference>
<keyword evidence="2" id="KW-0853">WD repeat</keyword>
<sequence>MELTWSGDEIIVGTNEEFILGYELLYENNDEVKLEPIFSHHAHIGRVKQVVVCKKYLVTGSTDEFIKIFDLHSRKEIGSLNIHQGTINCLVYHESGFLFSASDDGIIGIIDIKNLKVRKELKGHNAPVTGFAVHPSGKLGLSISKDRRVMTWDLMKGKRAYVGALKKAGEIIKWSPDGSHYLISCSNLLNIYSLEHGNIVHTIDFKSNIYCFCHLTSNLIVIGGEKKTLILYNLESQTEVVQWEAHDSRAKCLLLLDSGSKEVIQFASASSDGFIKIWVMNTSKASSQPQLIGNINTKSRIICMALKSKSTTNILSNPEQTLNNLSSQDKETLSLKKKNKKLKQKKKDLSLKTNENTSTASVNKPNKVLPVKNKTKKIDKSNSKSESKNNEDKLRNVQKTVRFKKKVKKKFIQSNK</sequence>
<comment type="function">
    <text evidence="1">Negatively regulates the PAK1 kinase. PAK1 is a member of the PAK kinase family, which has been shown to play a positive role in the regulation of signaling pathways involving MAPK8 and RELA. PAK1 exists as an inactive homodimer, which is activated by binding of small GTPases such as CDC42 to an N-terminal regulatory domain. PAK1IP1 also binds to the N-terminus of PAK1, and inhibits the specific activation of PAK1 by CDC42. May be involved in ribosomal large subunit assembly.</text>
</comment>
<organism evidence="4 5">
    <name type="scientific">Armadillidium nasatum</name>
    <dbReference type="NCBI Taxonomy" id="96803"/>
    <lineage>
        <taxon>Eukaryota</taxon>
        <taxon>Metazoa</taxon>
        <taxon>Ecdysozoa</taxon>
        <taxon>Arthropoda</taxon>
        <taxon>Crustacea</taxon>
        <taxon>Multicrustacea</taxon>
        <taxon>Malacostraca</taxon>
        <taxon>Eumalacostraca</taxon>
        <taxon>Peracarida</taxon>
        <taxon>Isopoda</taxon>
        <taxon>Oniscidea</taxon>
        <taxon>Crinocheta</taxon>
        <taxon>Armadillidiidae</taxon>
        <taxon>Armadillidium</taxon>
    </lineage>
</organism>
<dbReference type="PROSITE" id="PS50082">
    <property type="entry name" value="WD_REPEATS_2"/>
    <property type="match status" value="1"/>
</dbReference>
<feature type="region of interest" description="Disordered" evidence="3">
    <location>
        <begin position="325"/>
        <end position="416"/>
    </location>
</feature>
<feature type="compositionally biased region" description="Basic residues" evidence="3">
    <location>
        <begin position="335"/>
        <end position="346"/>
    </location>
</feature>
<dbReference type="InterPro" id="IPR036322">
    <property type="entry name" value="WD40_repeat_dom_sf"/>
</dbReference>
<gene>
    <name evidence="4" type="primary">pak1ip1</name>
    <name evidence="4" type="ORF">Anas_02428</name>
</gene>
<keyword evidence="5" id="KW-1185">Reference proteome</keyword>
<accession>A0A5N5SJZ0</accession>
<comment type="caution">
    <text evidence="4">The sequence shown here is derived from an EMBL/GenBank/DDBJ whole genome shotgun (WGS) entry which is preliminary data.</text>
</comment>
<evidence type="ECO:0000256" key="1">
    <source>
        <dbReference type="ARBA" id="ARBA00045213"/>
    </source>
</evidence>
<feature type="non-terminal residue" evidence="4">
    <location>
        <position position="416"/>
    </location>
</feature>
<dbReference type="SUPFAM" id="SSF50978">
    <property type="entry name" value="WD40 repeat-like"/>
    <property type="match status" value="1"/>
</dbReference>
<protein>
    <submittedName>
        <fullName evidence="4">p21-activated protein kinase-interacting protein 1-like</fullName>
    </submittedName>
</protein>
<keyword evidence="4" id="KW-0808">Transferase</keyword>
<feature type="compositionally biased region" description="Basic and acidic residues" evidence="3">
    <location>
        <begin position="376"/>
        <end position="395"/>
    </location>
</feature>
<dbReference type="PROSITE" id="PS50294">
    <property type="entry name" value="WD_REPEATS_REGION"/>
    <property type="match status" value="1"/>
</dbReference>
<dbReference type="PANTHER" id="PTHR44675">
    <property type="entry name" value="PAK1 INTERACTING PROTEIN 1"/>
    <property type="match status" value="1"/>
</dbReference>
<dbReference type="SMART" id="SM00320">
    <property type="entry name" value="WD40"/>
    <property type="match status" value="6"/>
</dbReference>
<dbReference type="GO" id="GO:0016301">
    <property type="term" value="F:kinase activity"/>
    <property type="evidence" value="ECO:0007669"/>
    <property type="project" value="UniProtKB-KW"/>
</dbReference>
<keyword evidence="4" id="KW-0418">Kinase</keyword>
<feature type="compositionally biased region" description="Low complexity" evidence="3">
    <location>
        <begin position="362"/>
        <end position="372"/>
    </location>
</feature>
<dbReference type="Pfam" id="PF00400">
    <property type="entry name" value="WD40"/>
    <property type="match status" value="2"/>
</dbReference>
<dbReference type="InterPro" id="IPR051959">
    <property type="entry name" value="PAK1-Kinase_Regulator"/>
</dbReference>
<dbReference type="PANTHER" id="PTHR44675:SF1">
    <property type="entry name" value="P21-ACTIVATED PROTEIN KINASE-INTERACTING PROTEIN 1"/>
    <property type="match status" value="1"/>
</dbReference>
<dbReference type="Gene3D" id="2.130.10.10">
    <property type="entry name" value="YVTN repeat-like/Quinoprotein amine dehydrogenase"/>
    <property type="match status" value="2"/>
</dbReference>
<proteinExistence type="predicted"/>